<name>A0A916TQC9_9SPHN</name>
<evidence type="ECO:0000313" key="2">
    <source>
        <dbReference type="EMBL" id="GGB92969.1"/>
    </source>
</evidence>
<dbReference type="EMBL" id="BMHK01000004">
    <property type="protein sequence ID" value="GGB92969.1"/>
    <property type="molecule type" value="Genomic_DNA"/>
</dbReference>
<sequence length="57" mass="6260">MIQTIPAAVPVTDRPALRTLRKKTTPNPSRLREGSSSATTLQDASLPSRRREGGETW</sequence>
<reference evidence="2" key="2">
    <citation type="submission" date="2020-09" db="EMBL/GenBank/DDBJ databases">
        <authorList>
            <person name="Sun Q."/>
            <person name="Zhou Y."/>
        </authorList>
    </citation>
    <scope>NUCLEOTIDE SEQUENCE</scope>
    <source>
        <strain evidence="2">CGMCC 1.15095</strain>
    </source>
</reference>
<proteinExistence type="predicted"/>
<dbReference type="Proteomes" id="UP000608154">
    <property type="component" value="Unassembled WGS sequence"/>
</dbReference>
<protein>
    <submittedName>
        <fullName evidence="2">Uncharacterized protein</fullName>
    </submittedName>
</protein>
<organism evidence="2 3">
    <name type="scientific">Novosphingobium endophyticum</name>
    <dbReference type="NCBI Taxonomy" id="1955250"/>
    <lineage>
        <taxon>Bacteria</taxon>
        <taxon>Pseudomonadati</taxon>
        <taxon>Pseudomonadota</taxon>
        <taxon>Alphaproteobacteria</taxon>
        <taxon>Sphingomonadales</taxon>
        <taxon>Sphingomonadaceae</taxon>
        <taxon>Novosphingobium</taxon>
    </lineage>
</organism>
<reference evidence="2" key="1">
    <citation type="journal article" date="2014" name="Int. J. Syst. Evol. Microbiol.">
        <title>Complete genome sequence of Corynebacterium casei LMG S-19264T (=DSM 44701T), isolated from a smear-ripened cheese.</title>
        <authorList>
            <consortium name="US DOE Joint Genome Institute (JGI-PGF)"/>
            <person name="Walter F."/>
            <person name="Albersmeier A."/>
            <person name="Kalinowski J."/>
            <person name="Ruckert C."/>
        </authorList>
    </citation>
    <scope>NUCLEOTIDE SEQUENCE</scope>
    <source>
        <strain evidence="2">CGMCC 1.15095</strain>
    </source>
</reference>
<comment type="caution">
    <text evidence="2">The sequence shown here is derived from an EMBL/GenBank/DDBJ whole genome shotgun (WGS) entry which is preliminary data.</text>
</comment>
<keyword evidence="3" id="KW-1185">Reference proteome</keyword>
<evidence type="ECO:0000313" key="3">
    <source>
        <dbReference type="Proteomes" id="UP000608154"/>
    </source>
</evidence>
<dbReference type="AlphaFoldDB" id="A0A916TQC9"/>
<evidence type="ECO:0000256" key="1">
    <source>
        <dbReference type="SAM" id="MobiDB-lite"/>
    </source>
</evidence>
<accession>A0A916TQC9</accession>
<feature type="compositionally biased region" description="Polar residues" evidence="1">
    <location>
        <begin position="34"/>
        <end position="45"/>
    </location>
</feature>
<gene>
    <name evidence="2" type="ORF">GCM10011494_09220</name>
</gene>
<feature type="region of interest" description="Disordered" evidence="1">
    <location>
        <begin position="1"/>
        <end position="57"/>
    </location>
</feature>